<gene>
    <name evidence="7" type="ORF">OXX778_LOCUS17440</name>
</gene>
<reference evidence="7" key="1">
    <citation type="submission" date="2021-02" db="EMBL/GenBank/DDBJ databases">
        <authorList>
            <person name="Nowell W R."/>
        </authorList>
    </citation>
    <scope>NUCLEOTIDE SEQUENCE</scope>
    <source>
        <strain evidence="7">Ploen Becks lab</strain>
    </source>
</reference>
<dbReference type="Pfam" id="PF00621">
    <property type="entry name" value="RhoGEF"/>
    <property type="match status" value="1"/>
</dbReference>
<feature type="domain" description="DH" evidence="6">
    <location>
        <begin position="86"/>
        <end position="273"/>
    </location>
</feature>
<sequence length="670" mass="77284">MVDVHNGTTRGIQGKKAKCVYNYKATMTDELNIKIDDIIVLTQCSEDETWLEGTLNGLTGWFPSNYVQILDEQQDVKRHENEDEILRNKYINELKQLEESFLDEMCKFIKIAIQPLKQNQIFSDLFVQNLICSLNDLIKFHQIFNQNLKEIIENSKIGNYLISVAPQFKKVYESYAKNNPKFTIEINNKKEELSKFFESTLAKMSSPLLPTTSTITVAIYFTKFLAAPFKQLEIYVKVLKEIQRYTQDFHVDRGDVQRSIEFYSELTNNVLEIRKMREYELDLMSSKINHIEEDLFKNGESIYLSQAVIINENGEIKDRILILFPNNLIILSPTNTPNEFDFEYKIQFKNQSNSIVAQLRKVTNIETVKSSYGSNISSSNFINKYCFELIDVTIHSRLGSIQNGKFLIICSSMYDLKNWIDSITNIISRIQFKLNNLKKKISCTSPISTQVSSNGSKTKIKKIFCMRPHAPLIPHFQLPNDAPIVNNNLDSSSTQKRFMYKKPKSSDIGKYHGADDDLKLLNVIDSLSKTKIRNASNVIQSVELNTSQQDKPSPMNNSLNTAKQSDQLNETMTNTLTQNERSLYKFINRLTEEKNCVETNLNSANNELNDLKKSNKELKTIVKSMQKQLENEKQTRKKLENFIKKHLKQSSQNQSEPNGFLANLDHESSI</sequence>
<feature type="domain" description="SH3" evidence="4">
    <location>
        <begin position="12"/>
        <end position="72"/>
    </location>
</feature>
<dbReference type="OrthoDB" id="6019202at2759"/>
<comment type="caution">
    <text evidence="7">The sequence shown here is derived from an EMBL/GenBank/DDBJ whole genome shotgun (WGS) entry which is preliminary data.</text>
</comment>
<dbReference type="SUPFAM" id="SSF48065">
    <property type="entry name" value="DBL homology domain (DH-domain)"/>
    <property type="match status" value="1"/>
</dbReference>
<dbReference type="AlphaFoldDB" id="A0A814IG12"/>
<evidence type="ECO:0000256" key="1">
    <source>
        <dbReference type="ARBA" id="ARBA00022443"/>
    </source>
</evidence>
<dbReference type="SMART" id="SM00325">
    <property type="entry name" value="RhoGEF"/>
    <property type="match status" value="1"/>
</dbReference>
<evidence type="ECO:0000313" key="7">
    <source>
        <dbReference type="EMBL" id="CAF1022275.1"/>
    </source>
</evidence>
<organism evidence="7 8">
    <name type="scientific">Brachionus calyciflorus</name>
    <dbReference type="NCBI Taxonomy" id="104777"/>
    <lineage>
        <taxon>Eukaryota</taxon>
        <taxon>Metazoa</taxon>
        <taxon>Spiralia</taxon>
        <taxon>Gnathifera</taxon>
        <taxon>Rotifera</taxon>
        <taxon>Eurotatoria</taxon>
        <taxon>Monogononta</taxon>
        <taxon>Pseudotrocha</taxon>
        <taxon>Ploima</taxon>
        <taxon>Brachionidae</taxon>
        <taxon>Brachionus</taxon>
    </lineage>
</organism>
<feature type="domain" description="PH" evidence="5">
    <location>
        <begin position="294"/>
        <end position="428"/>
    </location>
</feature>
<dbReference type="Gene3D" id="2.30.29.30">
    <property type="entry name" value="Pleckstrin-homology domain (PH domain)/Phosphotyrosine-binding domain (PTB)"/>
    <property type="match status" value="1"/>
</dbReference>
<dbReference type="Proteomes" id="UP000663879">
    <property type="component" value="Unassembled WGS sequence"/>
</dbReference>
<dbReference type="SMART" id="SM00326">
    <property type="entry name" value="SH3"/>
    <property type="match status" value="1"/>
</dbReference>
<keyword evidence="8" id="KW-1185">Reference proteome</keyword>
<dbReference type="PANTHER" id="PTHR46026:SF1">
    <property type="entry name" value="RHO-TYPE GUANINE NUCLEOTIDE EXCHANGE FACTOR, ISOFORM F"/>
    <property type="match status" value="1"/>
</dbReference>
<evidence type="ECO:0000259" key="5">
    <source>
        <dbReference type="PROSITE" id="PS50003"/>
    </source>
</evidence>
<dbReference type="SUPFAM" id="SSF50044">
    <property type="entry name" value="SH3-domain"/>
    <property type="match status" value="1"/>
</dbReference>
<dbReference type="InterPro" id="IPR000219">
    <property type="entry name" value="DH_dom"/>
</dbReference>
<evidence type="ECO:0000256" key="2">
    <source>
        <dbReference type="PROSITE-ProRule" id="PRU00192"/>
    </source>
</evidence>
<proteinExistence type="predicted"/>
<dbReference type="Gene3D" id="2.30.30.40">
    <property type="entry name" value="SH3 Domains"/>
    <property type="match status" value="1"/>
</dbReference>
<dbReference type="Gene3D" id="1.20.900.10">
    <property type="entry name" value="Dbl homology (DH) domain"/>
    <property type="match status" value="1"/>
</dbReference>
<dbReference type="PANTHER" id="PTHR46026">
    <property type="entry name" value="RHO-TYPE GUANINE NUCLEOTIDE EXCHANGE FACTOR, ISOFORM F"/>
    <property type="match status" value="1"/>
</dbReference>
<dbReference type="InterPro" id="IPR001849">
    <property type="entry name" value="PH_domain"/>
</dbReference>
<accession>A0A814IG12</accession>
<dbReference type="Gene3D" id="1.20.5.390">
    <property type="entry name" value="L1 transposable element, trimerization domain"/>
    <property type="match status" value="1"/>
</dbReference>
<dbReference type="PROSITE" id="PS50002">
    <property type="entry name" value="SH3"/>
    <property type="match status" value="1"/>
</dbReference>
<name>A0A814IG12_9BILA</name>
<evidence type="ECO:0000256" key="3">
    <source>
        <dbReference type="SAM" id="MobiDB-lite"/>
    </source>
</evidence>
<evidence type="ECO:0000259" key="6">
    <source>
        <dbReference type="PROSITE" id="PS50010"/>
    </source>
</evidence>
<feature type="region of interest" description="Disordered" evidence="3">
    <location>
        <begin position="647"/>
        <end position="670"/>
    </location>
</feature>
<dbReference type="GO" id="GO:0005737">
    <property type="term" value="C:cytoplasm"/>
    <property type="evidence" value="ECO:0007669"/>
    <property type="project" value="TreeGrafter"/>
</dbReference>
<dbReference type="InterPro" id="IPR036028">
    <property type="entry name" value="SH3-like_dom_sf"/>
</dbReference>
<dbReference type="PROSITE" id="PS50003">
    <property type="entry name" value="PH_DOMAIN"/>
    <property type="match status" value="1"/>
</dbReference>
<dbReference type="InterPro" id="IPR001452">
    <property type="entry name" value="SH3_domain"/>
</dbReference>
<dbReference type="InterPro" id="IPR035899">
    <property type="entry name" value="DBL_dom_sf"/>
</dbReference>
<dbReference type="EMBL" id="CAJNOC010004450">
    <property type="protein sequence ID" value="CAF1022275.1"/>
    <property type="molecule type" value="Genomic_DNA"/>
</dbReference>
<dbReference type="PROSITE" id="PS50010">
    <property type="entry name" value="DH_2"/>
    <property type="match status" value="1"/>
</dbReference>
<dbReference type="SUPFAM" id="SSF50729">
    <property type="entry name" value="PH domain-like"/>
    <property type="match status" value="1"/>
</dbReference>
<evidence type="ECO:0008006" key="9">
    <source>
        <dbReference type="Google" id="ProtNLM"/>
    </source>
</evidence>
<evidence type="ECO:0000259" key="4">
    <source>
        <dbReference type="PROSITE" id="PS50002"/>
    </source>
</evidence>
<dbReference type="InterPro" id="IPR011993">
    <property type="entry name" value="PH-like_dom_sf"/>
</dbReference>
<protein>
    <recommendedName>
        <fullName evidence="9">Rho guanine nucleotide exchange factor 7</fullName>
    </recommendedName>
</protein>
<keyword evidence="1 2" id="KW-0728">SH3 domain</keyword>
<evidence type="ECO:0000313" key="8">
    <source>
        <dbReference type="Proteomes" id="UP000663879"/>
    </source>
</evidence>
<dbReference type="Pfam" id="PF14604">
    <property type="entry name" value="SH3_9"/>
    <property type="match status" value="1"/>
</dbReference>
<dbReference type="GO" id="GO:0005085">
    <property type="term" value="F:guanyl-nucleotide exchange factor activity"/>
    <property type="evidence" value="ECO:0007669"/>
    <property type="project" value="InterPro"/>
</dbReference>